<name>A0AAV0GK58_9ASTE</name>
<evidence type="ECO:0000313" key="3">
    <source>
        <dbReference type="Proteomes" id="UP001152523"/>
    </source>
</evidence>
<organism evidence="2 3">
    <name type="scientific">Cuscuta epithymum</name>
    <dbReference type="NCBI Taxonomy" id="186058"/>
    <lineage>
        <taxon>Eukaryota</taxon>
        <taxon>Viridiplantae</taxon>
        <taxon>Streptophyta</taxon>
        <taxon>Embryophyta</taxon>
        <taxon>Tracheophyta</taxon>
        <taxon>Spermatophyta</taxon>
        <taxon>Magnoliopsida</taxon>
        <taxon>eudicotyledons</taxon>
        <taxon>Gunneridae</taxon>
        <taxon>Pentapetalae</taxon>
        <taxon>asterids</taxon>
        <taxon>lamiids</taxon>
        <taxon>Solanales</taxon>
        <taxon>Convolvulaceae</taxon>
        <taxon>Cuscuteae</taxon>
        <taxon>Cuscuta</taxon>
        <taxon>Cuscuta subgen. Cuscuta</taxon>
    </lineage>
</organism>
<comment type="caution">
    <text evidence="2">The sequence shown here is derived from an EMBL/GenBank/DDBJ whole genome shotgun (WGS) entry which is preliminary data.</text>
</comment>
<evidence type="ECO:0000313" key="2">
    <source>
        <dbReference type="EMBL" id="CAH9148296.1"/>
    </source>
</evidence>
<evidence type="ECO:0000313" key="1">
    <source>
        <dbReference type="EMBL" id="CAH9094504.1"/>
    </source>
</evidence>
<dbReference type="EMBL" id="CAMAPF010001160">
    <property type="protein sequence ID" value="CAH9148296.1"/>
    <property type="molecule type" value="Genomic_DNA"/>
</dbReference>
<accession>A0AAV0GK58</accession>
<keyword evidence="3" id="KW-1185">Reference proteome</keyword>
<proteinExistence type="predicted"/>
<sequence length="112" mass="12741">MMIIIWTHIRSLPFSNPQFHKTGTIEQALEITVSSALFDAGLDGRWGMAVGFVEEKQLMAWGSKLRQQLTVWDSLSGSNRWRDEGRGSLGLMDMFNLINVPKVLIIYNNTKK</sequence>
<reference evidence="2" key="1">
    <citation type="submission" date="2022-07" db="EMBL/GenBank/DDBJ databases">
        <authorList>
            <person name="Macas J."/>
            <person name="Novak P."/>
            <person name="Neumann P."/>
        </authorList>
    </citation>
    <scope>NUCLEOTIDE SEQUENCE</scope>
</reference>
<dbReference type="Proteomes" id="UP001152523">
    <property type="component" value="Unassembled WGS sequence"/>
</dbReference>
<protein>
    <submittedName>
        <fullName evidence="2">Uncharacterized protein</fullName>
    </submittedName>
</protein>
<dbReference type="EMBL" id="CAMAPF010000081">
    <property type="protein sequence ID" value="CAH9094504.1"/>
    <property type="molecule type" value="Genomic_DNA"/>
</dbReference>
<dbReference type="AlphaFoldDB" id="A0AAV0GK58"/>
<gene>
    <name evidence="1" type="ORF">CEPIT_LOCUS12914</name>
    <name evidence="2" type="ORF">CEPIT_LOCUS44401</name>
</gene>